<organism evidence="2 3">
    <name type="scientific">Trifolium medium</name>
    <dbReference type="NCBI Taxonomy" id="97028"/>
    <lineage>
        <taxon>Eukaryota</taxon>
        <taxon>Viridiplantae</taxon>
        <taxon>Streptophyta</taxon>
        <taxon>Embryophyta</taxon>
        <taxon>Tracheophyta</taxon>
        <taxon>Spermatophyta</taxon>
        <taxon>Magnoliopsida</taxon>
        <taxon>eudicotyledons</taxon>
        <taxon>Gunneridae</taxon>
        <taxon>Pentapetalae</taxon>
        <taxon>rosids</taxon>
        <taxon>fabids</taxon>
        <taxon>Fabales</taxon>
        <taxon>Fabaceae</taxon>
        <taxon>Papilionoideae</taxon>
        <taxon>50 kb inversion clade</taxon>
        <taxon>NPAAA clade</taxon>
        <taxon>Hologalegina</taxon>
        <taxon>IRL clade</taxon>
        <taxon>Trifolieae</taxon>
        <taxon>Trifolium</taxon>
    </lineage>
</organism>
<dbReference type="PROSITE" id="PS51444">
    <property type="entry name" value="FH2"/>
    <property type="match status" value="1"/>
</dbReference>
<sequence>MKDLLDYIDSLKNYEKSGVPTGAGTDSHDGFDLGRMRRLMDRFGNPHSKFKV</sequence>
<name>A0A392UFC3_9FABA</name>
<proteinExistence type="predicted"/>
<reference evidence="2 3" key="1">
    <citation type="journal article" date="2018" name="Front. Plant Sci.">
        <title>Red Clover (Trifolium pratense) and Zigzag Clover (T. medium) - A Picture of Genomic Similarities and Differences.</title>
        <authorList>
            <person name="Dluhosova J."/>
            <person name="Istvanek J."/>
            <person name="Nedelnik J."/>
            <person name="Repkova J."/>
        </authorList>
    </citation>
    <scope>NUCLEOTIDE SEQUENCE [LARGE SCALE GENOMIC DNA]</scope>
    <source>
        <strain evidence="3">cv. 10/8</strain>
        <tissue evidence="2">Leaf</tissue>
    </source>
</reference>
<keyword evidence="3" id="KW-1185">Reference proteome</keyword>
<protein>
    <submittedName>
        <fullName evidence="2">Folylpolyglutamate synthase-like</fullName>
    </submittedName>
</protein>
<evidence type="ECO:0000313" key="3">
    <source>
        <dbReference type="Proteomes" id="UP000265520"/>
    </source>
</evidence>
<feature type="domain" description="FH2" evidence="1">
    <location>
        <begin position="1"/>
        <end position="52"/>
    </location>
</feature>
<evidence type="ECO:0000259" key="1">
    <source>
        <dbReference type="PROSITE" id="PS51444"/>
    </source>
</evidence>
<comment type="caution">
    <text evidence="2">The sequence shown here is derived from an EMBL/GenBank/DDBJ whole genome shotgun (WGS) entry which is preliminary data.</text>
</comment>
<dbReference type="AlphaFoldDB" id="A0A392UFC3"/>
<dbReference type="InterPro" id="IPR015425">
    <property type="entry name" value="FH2_Formin"/>
</dbReference>
<feature type="non-terminal residue" evidence="2">
    <location>
        <position position="52"/>
    </location>
</feature>
<accession>A0A392UFC3</accession>
<evidence type="ECO:0000313" key="2">
    <source>
        <dbReference type="EMBL" id="MCI71140.1"/>
    </source>
</evidence>
<dbReference type="EMBL" id="LXQA010790388">
    <property type="protein sequence ID" value="MCI71140.1"/>
    <property type="molecule type" value="Genomic_DNA"/>
</dbReference>
<dbReference type="Proteomes" id="UP000265520">
    <property type="component" value="Unassembled WGS sequence"/>
</dbReference>